<dbReference type="PANTHER" id="PTHR47926:SF409">
    <property type="entry name" value="DYW DOMAIN-CONTAINING PROTEIN"/>
    <property type="match status" value="1"/>
</dbReference>
<feature type="domain" description="DYW" evidence="4">
    <location>
        <begin position="576"/>
        <end position="668"/>
    </location>
</feature>
<dbReference type="InterPro" id="IPR032867">
    <property type="entry name" value="DYW_dom"/>
</dbReference>
<dbReference type="GO" id="GO:0009451">
    <property type="term" value="P:RNA modification"/>
    <property type="evidence" value="ECO:0007669"/>
    <property type="project" value="InterPro"/>
</dbReference>
<dbReference type="Pfam" id="PF13041">
    <property type="entry name" value="PPR_2"/>
    <property type="match status" value="3"/>
</dbReference>
<dbReference type="Pfam" id="PF01535">
    <property type="entry name" value="PPR"/>
    <property type="match status" value="4"/>
</dbReference>
<dbReference type="GO" id="GO:0008270">
    <property type="term" value="F:zinc ion binding"/>
    <property type="evidence" value="ECO:0007669"/>
    <property type="project" value="InterPro"/>
</dbReference>
<keyword evidence="6" id="KW-1185">Reference proteome</keyword>
<evidence type="ECO:0000313" key="6">
    <source>
        <dbReference type="Proteomes" id="UP001190926"/>
    </source>
</evidence>
<feature type="repeat" description="PPR" evidence="3">
    <location>
        <begin position="258"/>
        <end position="292"/>
    </location>
</feature>
<protein>
    <submittedName>
        <fullName evidence="5">Pentatricopeptide repeat protein</fullName>
    </submittedName>
</protein>
<evidence type="ECO:0000259" key="4">
    <source>
        <dbReference type="Pfam" id="PF14432"/>
    </source>
</evidence>
<dbReference type="InterPro" id="IPR002885">
    <property type="entry name" value="PPR_rpt"/>
</dbReference>
<dbReference type="FunFam" id="1.25.40.10:FF:000344">
    <property type="entry name" value="Pentatricopeptide repeat-containing protein"/>
    <property type="match status" value="1"/>
</dbReference>
<feature type="repeat" description="PPR" evidence="3">
    <location>
        <begin position="361"/>
        <end position="395"/>
    </location>
</feature>
<dbReference type="PROSITE" id="PS51375">
    <property type="entry name" value="PPR"/>
    <property type="match status" value="3"/>
</dbReference>
<dbReference type="EMBL" id="SDAM02000057">
    <property type="protein sequence ID" value="KAH6833535.1"/>
    <property type="molecule type" value="Genomic_DNA"/>
</dbReference>
<dbReference type="Pfam" id="PF20431">
    <property type="entry name" value="E_motif"/>
    <property type="match status" value="1"/>
</dbReference>
<reference evidence="5 6" key="1">
    <citation type="journal article" date="2021" name="Nat. Commun.">
        <title>Incipient diploidization of the medicinal plant Perilla within 10,000 years.</title>
        <authorList>
            <person name="Zhang Y."/>
            <person name="Shen Q."/>
            <person name="Leng L."/>
            <person name="Zhang D."/>
            <person name="Chen S."/>
            <person name="Shi Y."/>
            <person name="Ning Z."/>
            <person name="Chen S."/>
        </authorList>
    </citation>
    <scope>NUCLEOTIDE SEQUENCE [LARGE SCALE GENOMIC DNA]</scope>
    <source>
        <strain evidence="6">cv. PC099</strain>
    </source>
</reference>
<evidence type="ECO:0000313" key="5">
    <source>
        <dbReference type="EMBL" id="KAH6833535.1"/>
    </source>
</evidence>
<comment type="similarity">
    <text evidence="1">Belongs to the PPR family. PCMP-H subfamily.</text>
</comment>
<proteinExistence type="inferred from homology"/>
<dbReference type="InterPro" id="IPR046848">
    <property type="entry name" value="E_motif"/>
</dbReference>
<evidence type="ECO:0000256" key="3">
    <source>
        <dbReference type="PROSITE-ProRule" id="PRU00708"/>
    </source>
</evidence>
<keyword evidence="2" id="KW-0677">Repeat</keyword>
<feature type="repeat" description="PPR" evidence="3">
    <location>
        <begin position="125"/>
        <end position="159"/>
    </location>
</feature>
<sequence>MGKSCSKSLFLTQFSLQITHTRSLRTAGGGAAADSFIALCRQGHLKQAFTAHFSLISWDPPLVSHLLKACVDSSSLSLAQQLHSIITTNGWSNIKFVSNHLMSAYAKLCRLETALKVFDKMPERNVMSYNIVIGGYIQSGDLGAAVVVFKEMGERKNSATWNAVITGMIKNELNEEGLTLFTQMHSNEFSSDAYTLGSVLRACAGLKDLIKGKQVHGYAMRLGLELDLVVGNSTSHMYMRCGCLTEAERVIQSMPLRNIVLCNTLIAGLVQNGCAAGALETYHLIKRAGFRPDDITFVSVVASCSKLSTLGQGQQIHAEVVKAGAASDAAVITSLISMYSRCGCLDGAVKAFEERGGAARCHVLLSSMIAAYGFHGKGDEAIELFKRMELDGVKANKVTFLSLLYSCSHCGLKEKGLQLFNLMIGKYGLEPEVKHYTCVVDLLSRAGCLEEAERFIRSMPVKPDAVTWKTLLSACKIHKTADMATRIAEEILKIDPQDSASYVLLSNIQATADRWRDVSTVRKQMRERMVKKEPGVSWYELKNEVHHFIMGDKSHPQWEEINSYLKEVMAEVRSHGYVTDIGASLHDMDSEEKEHNLAHHSEKLAVAFALMKAPDSIPIRIMKNLRVCDDCHVVMKYISMVRNREIVLRDCSRFHHFKHGHCSCDDYW</sequence>
<evidence type="ECO:0000256" key="2">
    <source>
        <dbReference type="ARBA" id="ARBA00022737"/>
    </source>
</evidence>
<accession>A0AAD4JI81</accession>
<organism evidence="5 6">
    <name type="scientific">Perilla frutescens var. hirtella</name>
    <name type="common">Perilla citriodora</name>
    <name type="synonym">Perilla setoyensis</name>
    <dbReference type="NCBI Taxonomy" id="608512"/>
    <lineage>
        <taxon>Eukaryota</taxon>
        <taxon>Viridiplantae</taxon>
        <taxon>Streptophyta</taxon>
        <taxon>Embryophyta</taxon>
        <taxon>Tracheophyta</taxon>
        <taxon>Spermatophyta</taxon>
        <taxon>Magnoliopsida</taxon>
        <taxon>eudicotyledons</taxon>
        <taxon>Gunneridae</taxon>
        <taxon>Pentapetalae</taxon>
        <taxon>asterids</taxon>
        <taxon>lamiids</taxon>
        <taxon>Lamiales</taxon>
        <taxon>Lamiaceae</taxon>
        <taxon>Nepetoideae</taxon>
        <taxon>Elsholtzieae</taxon>
        <taxon>Perilla</taxon>
    </lineage>
</organism>
<name>A0AAD4JI81_PERFH</name>
<dbReference type="FunFam" id="1.25.40.10:FF:000325">
    <property type="entry name" value="Pentatricopeptide repeat-containing protein At4g14820"/>
    <property type="match status" value="1"/>
</dbReference>
<dbReference type="Gene3D" id="1.25.40.10">
    <property type="entry name" value="Tetratricopeptide repeat domain"/>
    <property type="match status" value="3"/>
</dbReference>
<comment type="caution">
    <text evidence="5">The sequence shown here is derived from an EMBL/GenBank/DDBJ whole genome shotgun (WGS) entry which is preliminary data.</text>
</comment>
<dbReference type="PANTHER" id="PTHR47926">
    <property type="entry name" value="PENTATRICOPEPTIDE REPEAT-CONTAINING PROTEIN"/>
    <property type="match status" value="1"/>
</dbReference>
<dbReference type="Proteomes" id="UP001190926">
    <property type="component" value="Unassembled WGS sequence"/>
</dbReference>
<dbReference type="GO" id="GO:0003723">
    <property type="term" value="F:RNA binding"/>
    <property type="evidence" value="ECO:0007669"/>
    <property type="project" value="InterPro"/>
</dbReference>
<dbReference type="InterPro" id="IPR011990">
    <property type="entry name" value="TPR-like_helical_dom_sf"/>
</dbReference>
<dbReference type="AlphaFoldDB" id="A0AAD4JI81"/>
<dbReference type="InterPro" id="IPR046960">
    <property type="entry name" value="PPR_At4g14850-like_plant"/>
</dbReference>
<dbReference type="NCBIfam" id="TIGR00756">
    <property type="entry name" value="PPR"/>
    <property type="match status" value="4"/>
</dbReference>
<gene>
    <name evidence="5" type="ORF">C2S53_004914</name>
</gene>
<dbReference type="Pfam" id="PF14432">
    <property type="entry name" value="DYW_deaminase"/>
    <property type="match status" value="1"/>
</dbReference>
<evidence type="ECO:0000256" key="1">
    <source>
        <dbReference type="ARBA" id="ARBA00006643"/>
    </source>
</evidence>